<dbReference type="AlphaFoldDB" id="A0A843YD35"/>
<protein>
    <submittedName>
        <fullName evidence="2">Uncharacterized protein</fullName>
    </submittedName>
</protein>
<comment type="caution">
    <text evidence="2">The sequence shown here is derived from an EMBL/GenBank/DDBJ whole genome shotgun (WGS) entry which is preliminary data.</text>
</comment>
<sequence>MTDPLDVETEEEPRQLKFLRRLVTGLTAVMVCGLLVIVALLVIRLSNSGPQLPENIALPTGVTAQAVTFGDGWIAVVTTDNRVLVLNSLSGAIRQEITLDAQ</sequence>
<evidence type="ECO:0000256" key="1">
    <source>
        <dbReference type="SAM" id="Phobius"/>
    </source>
</evidence>
<keyword evidence="1" id="KW-1133">Transmembrane helix</keyword>
<proteinExistence type="predicted"/>
<dbReference type="InterPro" id="IPR045519">
    <property type="entry name" value="DUF6476"/>
</dbReference>
<gene>
    <name evidence="2" type="ORF">GFB49_10715</name>
</gene>
<evidence type="ECO:0000313" key="3">
    <source>
        <dbReference type="Proteomes" id="UP000444174"/>
    </source>
</evidence>
<reference evidence="2 3" key="1">
    <citation type="submission" date="2019-10" db="EMBL/GenBank/DDBJ databases">
        <title>Epibacterium sp. nov., isolated from seawater.</title>
        <authorList>
            <person name="Zhang X."/>
            <person name="Li N."/>
        </authorList>
    </citation>
    <scope>NUCLEOTIDE SEQUENCE [LARGE SCALE GENOMIC DNA]</scope>
    <source>
        <strain evidence="2 3">SM1979</strain>
    </source>
</reference>
<dbReference type="EMBL" id="WIBF01000005">
    <property type="protein sequence ID" value="MQQ08926.1"/>
    <property type="molecule type" value="Genomic_DNA"/>
</dbReference>
<accession>A0A843YD35</accession>
<keyword evidence="1" id="KW-0472">Membrane</keyword>
<dbReference type="Proteomes" id="UP000444174">
    <property type="component" value="Unassembled WGS sequence"/>
</dbReference>
<name>A0A843YD35_9RHOB</name>
<keyword evidence="1" id="KW-0812">Transmembrane</keyword>
<dbReference type="RefSeq" id="WP_153215857.1">
    <property type="nucleotide sequence ID" value="NZ_WIBF01000005.1"/>
</dbReference>
<dbReference type="Pfam" id="PF20082">
    <property type="entry name" value="DUF6476"/>
    <property type="match status" value="1"/>
</dbReference>
<organism evidence="2 3">
    <name type="scientific">Tritonibacter litoralis</name>
    <dbReference type="NCBI Taxonomy" id="2662264"/>
    <lineage>
        <taxon>Bacteria</taxon>
        <taxon>Pseudomonadati</taxon>
        <taxon>Pseudomonadota</taxon>
        <taxon>Alphaproteobacteria</taxon>
        <taxon>Rhodobacterales</taxon>
        <taxon>Paracoccaceae</taxon>
        <taxon>Tritonibacter</taxon>
    </lineage>
</organism>
<keyword evidence="3" id="KW-1185">Reference proteome</keyword>
<feature type="transmembrane region" description="Helical" evidence="1">
    <location>
        <begin position="22"/>
        <end position="43"/>
    </location>
</feature>
<evidence type="ECO:0000313" key="2">
    <source>
        <dbReference type="EMBL" id="MQQ08926.1"/>
    </source>
</evidence>